<evidence type="ECO:0000256" key="4">
    <source>
        <dbReference type="ARBA" id="ARBA00022989"/>
    </source>
</evidence>
<dbReference type="InterPro" id="IPR050189">
    <property type="entry name" value="MFS_Efflux_Transporters"/>
</dbReference>
<feature type="transmembrane region" description="Helical" evidence="6">
    <location>
        <begin position="354"/>
        <end position="377"/>
    </location>
</feature>
<feature type="transmembrane region" description="Helical" evidence="6">
    <location>
        <begin position="200"/>
        <end position="222"/>
    </location>
</feature>
<feature type="transmembrane region" description="Helical" evidence="6">
    <location>
        <begin position="100"/>
        <end position="122"/>
    </location>
</feature>
<gene>
    <name evidence="8" type="ORF">J5Y09_13860</name>
</gene>
<organism evidence="8 9">
    <name type="scientific">Roseomonas nitratireducens</name>
    <dbReference type="NCBI Taxonomy" id="2820810"/>
    <lineage>
        <taxon>Bacteria</taxon>
        <taxon>Pseudomonadati</taxon>
        <taxon>Pseudomonadota</taxon>
        <taxon>Alphaproteobacteria</taxon>
        <taxon>Acetobacterales</taxon>
        <taxon>Roseomonadaceae</taxon>
        <taxon>Roseomonas</taxon>
    </lineage>
</organism>
<feature type="transmembrane region" description="Helical" evidence="6">
    <location>
        <begin position="234"/>
        <end position="254"/>
    </location>
</feature>
<dbReference type="Proteomes" id="UP000680815">
    <property type="component" value="Unassembled WGS sequence"/>
</dbReference>
<evidence type="ECO:0000256" key="1">
    <source>
        <dbReference type="ARBA" id="ARBA00004651"/>
    </source>
</evidence>
<feature type="transmembrane region" description="Helical" evidence="6">
    <location>
        <begin position="155"/>
        <end position="179"/>
    </location>
</feature>
<dbReference type="InterPro" id="IPR020846">
    <property type="entry name" value="MFS_dom"/>
</dbReference>
<feature type="transmembrane region" description="Helical" evidence="6">
    <location>
        <begin position="129"/>
        <end position="149"/>
    </location>
</feature>
<evidence type="ECO:0000256" key="6">
    <source>
        <dbReference type="SAM" id="Phobius"/>
    </source>
</evidence>
<evidence type="ECO:0000313" key="9">
    <source>
        <dbReference type="Proteomes" id="UP000680815"/>
    </source>
</evidence>
<comment type="caution">
    <text evidence="8">The sequence shown here is derived from an EMBL/GenBank/DDBJ whole genome shotgun (WGS) entry which is preliminary data.</text>
</comment>
<name>A0ABS4AUF8_9PROT</name>
<protein>
    <submittedName>
        <fullName evidence="8">MFS transporter</fullName>
    </submittedName>
</protein>
<feature type="transmembrane region" description="Helical" evidence="6">
    <location>
        <begin position="44"/>
        <end position="64"/>
    </location>
</feature>
<dbReference type="InterPro" id="IPR011701">
    <property type="entry name" value="MFS"/>
</dbReference>
<feature type="transmembrane region" description="Helical" evidence="6">
    <location>
        <begin position="266"/>
        <end position="289"/>
    </location>
</feature>
<keyword evidence="4 6" id="KW-1133">Transmembrane helix</keyword>
<dbReference type="Gene3D" id="1.20.1250.20">
    <property type="entry name" value="MFS general substrate transporter like domains"/>
    <property type="match status" value="1"/>
</dbReference>
<proteinExistence type="predicted"/>
<feature type="transmembrane region" description="Helical" evidence="6">
    <location>
        <begin position="329"/>
        <end position="348"/>
    </location>
</feature>
<keyword evidence="3 6" id="KW-0812">Transmembrane</keyword>
<feature type="domain" description="Major facilitator superfamily (MFS) profile" evidence="7">
    <location>
        <begin position="5"/>
        <end position="384"/>
    </location>
</feature>
<keyword evidence="9" id="KW-1185">Reference proteome</keyword>
<dbReference type="PANTHER" id="PTHR43124:SF10">
    <property type="entry name" value="PURINE EFFLUX PUMP PBUE"/>
    <property type="match status" value="1"/>
</dbReference>
<dbReference type="SUPFAM" id="SSF103473">
    <property type="entry name" value="MFS general substrate transporter"/>
    <property type="match status" value="1"/>
</dbReference>
<feature type="transmembrane region" description="Helical" evidence="6">
    <location>
        <begin position="295"/>
        <end position="317"/>
    </location>
</feature>
<evidence type="ECO:0000259" key="7">
    <source>
        <dbReference type="PROSITE" id="PS50850"/>
    </source>
</evidence>
<dbReference type="InterPro" id="IPR036259">
    <property type="entry name" value="MFS_trans_sf"/>
</dbReference>
<dbReference type="PROSITE" id="PS50850">
    <property type="entry name" value="MFS"/>
    <property type="match status" value="1"/>
</dbReference>
<comment type="subcellular location">
    <subcellularLocation>
        <location evidence="1">Cell membrane</location>
        <topology evidence="1">Multi-pass membrane protein</topology>
    </subcellularLocation>
</comment>
<evidence type="ECO:0000256" key="2">
    <source>
        <dbReference type="ARBA" id="ARBA00022475"/>
    </source>
</evidence>
<dbReference type="EMBL" id="JAGIYZ010000012">
    <property type="protein sequence ID" value="MBP0465004.1"/>
    <property type="molecule type" value="Genomic_DNA"/>
</dbReference>
<evidence type="ECO:0000313" key="8">
    <source>
        <dbReference type="EMBL" id="MBP0465004.1"/>
    </source>
</evidence>
<keyword evidence="2" id="KW-1003">Cell membrane</keyword>
<feature type="transmembrane region" description="Helical" evidence="6">
    <location>
        <begin position="71"/>
        <end position="94"/>
    </location>
</feature>
<sequence length="384" mass="36666">MAAPRIPVLAAASFATATQSFVFAGLLAEMAADLSVPVATAGQLATVYALAFAIAAPPVAALLAGRERRGVMVLALLVLAALNLAIVAVAAFPALLALRVAAGVAAAAVIPAASAAAVALAPPEKRGRALALVVGGTTAAFLLGIPAGSVVGDAFGWRGCFAFAAIIAVAAAIAIRVYVPRVAGDAGGAAGGIAALRIPGVVPALLLNVAAFTAVFSIAAYIGPVTNAVSGLSGSGVAAVQALVGIASLAGLPIGARLADRGSRAAALLPAGVLAANLLQAALLAGLLAGSGFALPLQALAVLASAGCLFALGPAVGARLATLAPEARGFVMACNASAIFLGQAGGAAAGGLGIAVFGMPGAGLAGAAFAVPAFLLARRCFAPR</sequence>
<dbReference type="RefSeq" id="WP_209352393.1">
    <property type="nucleotide sequence ID" value="NZ_JAGIYZ010000012.1"/>
</dbReference>
<evidence type="ECO:0000256" key="3">
    <source>
        <dbReference type="ARBA" id="ARBA00022692"/>
    </source>
</evidence>
<dbReference type="Pfam" id="PF07690">
    <property type="entry name" value="MFS_1"/>
    <property type="match status" value="1"/>
</dbReference>
<dbReference type="PANTHER" id="PTHR43124">
    <property type="entry name" value="PURINE EFFLUX PUMP PBUE"/>
    <property type="match status" value="1"/>
</dbReference>
<evidence type="ECO:0000256" key="5">
    <source>
        <dbReference type="ARBA" id="ARBA00023136"/>
    </source>
</evidence>
<accession>A0ABS4AUF8</accession>
<keyword evidence="5 6" id="KW-0472">Membrane</keyword>
<reference evidence="8 9" key="1">
    <citation type="submission" date="2021-03" db="EMBL/GenBank/DDBJ databases">
        <authorList>
            <person name="So Y."/>
        </authorList>
    </citation>
    <scope>NUCLEOTIDE SEQUENCE [LARGE SCALE GENOMIC DNA]</scope>
    <source>
        <strain evidence="8 9">PWR1</strain>
    </source>
</reference>